<keyword evidence="1" id="KW-0812">Transmembrane</keyword>
<keyword evidence="1" id="KW-1133">Transmembrane helix</keyword>
<dbReference type="STRING" id="354355.SAMN05660816_04427"/>
<dbReference type="OrthoDB" id="1357929at2"/>
<protein>
    <submittedName>
        <fullName evidence="2">Uncharacterized protein</fullName>
    </submittedName>
</protein>
<evidence type="ECO:0000313" key="3">
    <source>
        <dbReference type="Proteomes" id="UP000192610"/>
    </source>
</evidence>
<gene>
    <name evidence="2" type="ORF">A4H97_23860</name>
</gene>
<sequence length="222" mass="26153">MVKYREFIILIVCSYFISKVLYNSYQRDNIFALILYCILGAIWLYCFGKIIKEGVINYRTKRKFLSFWKTFISLFSLVPAIIIFNYFESRLNVPSLLQADRHGVYADFKTNGTYFIRSGSWGSKKHFYGKYHLYDSIIELDRSGLDDVLISNRFLLKHSNPEEEKKKPDNDRLSTPEYLIQINKSGAEIKARYMGRDTTGVELYIPYRFEITMDNKVKKSAK</sequence>
<feature type="transmembrane region" description="Helical" evidence="1">
    <location>
        <begin position="67"/>
        <end position="87"/>
    </location>
</feature>
<organism evidence="2 3">
    <name type="scientific">Niastella yeongjuensis</name>
    <dbReference type="NCBI Taxonomy" id="354355"/>
    <lineage>
        <taxon>Bacteria</taxon>
        <taxon>Pseudomonadati</taxon>
        <taxon>Bacteroidota</taxon>
        <taxon>Chitinophagia</taxon>
        <taxon>Chitinophagales</taxon>
        <taxon>Chitinophagaceae</taxon>
        <taxon>Niastella</taxon>
    </lineage>
</organism>
<evidence type="ECO:0000313" key="2">
    <source>
        <dbReference type="EMBL" id="OQP53479.1"/>
    </source>
</evidence>
<name>A0A1V9F506_9BACT</name>
<evidence type="ECO:0000256" key="1">
    <source>
        <dbReference type="SAM" id="Phobius"/>
    </source>
</evidence>
<feature type="transmembrane region" description="Helical" evidence="1">
    <location>
        <begin position="30"/>
        <end position="47"/>
    </location>
</feature>
<dbReference type="RefSeq" id="WP_081197826.1">
    <property type="nucleotide sequence ID" value="NZ_FOCZ01000008.1"/>
</dbReference>
<feature type="transmembrane region" description="Helical" evidence="1">
    <location>
        <begin position="7"/>
        <end position="24"/>
    </location>
</feature>
<proteinExistence type="predicted"/>
<dbReference type="EMBL" id="LVXG01000006">
    <property type="protein sequence ID" value="OQP53479.1"/>
    <property type="molecule type" value="Genomic_DNA"/>
</dbReference>
<reference evidence="3" key="1">
    <citation type="submission" date="2016-04" db="EMBL/GenBank/DDBJ databases">
        <authorList>
            <person name="Chen L."/>
            <person name="Zhuang W."/>
            <person name="Wang G."/>
        </authorList>
    </citation>
    <scope>NUCLEOTIDE SEQUENCE [LARGE SCALE GENOMIC DNA]</scope>
    <source>
        <strain evidence="3">17621</strain>
    </source>
</reference>
<dbReference type="Proteomes" id="UP000192610">
    <property type="component" value="Unassembled WGS sequence"/>
</dbReference>
<accession>A0A1V9F506</accession>
<keyword evidence="1" id="KW-0472">Membrane</keyword>
<comment type="caution">
    <text evidence="2">The sequence shown here is derived from an EMBL/GenBank/DDBJ whole genome shotgun (WGS) entry which is preliminary data.</text>
</comment>
<dbReference type="AlphaFoldDB" id="A0A1V9F506"/>
<keyword evidence="3" id="KW-1185">Reference proteome</keyword>